<evidence type="ECO:0000313" key="2">
    <source>
        <dbReference type="EMBL" id="MPN38263.1"/>
    </source>
</evidence>
<keyword evidence="1" id="KW-0812">Transmembrane</keyword>
<sequence length="109" mass="12646">MLYGNLRITVGMIGSYTILFLRIARLVYSRHRDVNMLRFKSHIMIARNVSNFYFTICDDSVQNIKNALVCRYCFSDKIGLCAIAISIYPCRDIPLIEYIAIKDEFFDCG</sequence>
<reference evidence="2" key="1">
    <citation type="submission" date="2019-08" db="EMBL/GenBank/DDBJ databases">
        <authorList>
            <person name="Kucharzyk K."/>
            <person name="Murdoch R.W."/>
            <person name="Higgins S."/>
            <person name="Loffler F."/>
        </authorList>
    </citation>
    <scope>NUCLEOTIDE SEQUENCE</scope>
</reference>
<proteinExistence type="predicted"/>
<name>A0A645HSA0_9ZZZZ</name>
<dbReference type="EMBL" id="VSSQ01093382">
    <property type="protein sequence ID" value="MPN38263.1"/>
    <property type="molecule type" value="Genomic_DNA"/>
</dbReference>
<evidence type="ECO:0000256" key="1">
    <source>
        <dbReference type="SAM" id="Phobius"/>
    </source>
</evidence>
<feature type="transmembrane region" description="Helical" evidence="1">
    <location>
        <begin position="6"/>
        <end position="28"/>
    </location>
</feature>
<gene>
    <name evidence="2" type="ORF">SDC9_185787</name>
</gene>
<comment type="caution">
    <text evidence="2">The sequence shown here is derived from an EMBL/GenBank/DDBJ whole genome shotgun (WGS) entry which is preliminary data.</text>
</comment>
<dbReference type="AlphaFoldDB" id="A0A645HSA0"/>
<protein>
    <submittedName>
        <fullName evidence="2">Uncharacterized protein</fullName>
    </submittedName>
</protein>
<organism evidence="2">
    <name type="scientific">bioreactor metagenome</name>
    <dbReference type="NCBI Taxonomy" id="1076179"/>
    <lineage>
        <taxon>unclassified sequences</taxon>
        <taxon>metagenomes</taxon>
        <taxon>ecological metagenomes</taxon>
    </lineage>
</organism>
<keyword evidence="1" id="KW-1133">Transmembrane helix</keyword>
<accession>A0A645HSA0</accession>
<keyword evidence="1" id="KW-0472">Membrane</keyword>